<dbReference type="SUPFAM" id="SSF51621">
    <property type="entry name" value="Phosphoenolpyruvate/pyruvate domain"/>
    <property type="match status" value="1"/>
</dbReference>
<reference evidence="6" key="1">
    <citation type="journal article" date="2019" name="Int. J. Syst. Evol. Microbiol.">
        <title>The Global Catalogue of Microorganisms (GCM) 10K type strain sequencing project: providing services to taxonomists for standard genome sequencing and annotation.</title>
        <authorList>
            <consortium name="The Broad Institute Genomics Platform"/>
            <consortium name="The Broad Institute Genome Sequencing Center for Infectious Disease"/>
            <person name="Wu L."/>
            <person name="Ma J."/>
        </authorList>
    </citation>
    <scope>NUCLEOTIDE SEQUENCE [LARGE SCALE GENOMIC DNA]</scope>
    <source>
        <strain evidence="6">JCM 17326</strain>
    </source>
</reference>
<dbReference type="Proteomes" id="UP001500630">
    <property type="component" value="Unassembled WGS sequence"/>
</dbReference>
<dbReference type="PANTHER" id="PTHR30502">
    <property type="entry name" value="2-KETO-3-DEOXY-L-RHAMNONATE ALDOLASE"/>
    <property type="match status" value="1"/>
</dbReference>
<evidence type="ECO:0000313" key="6">
    <source>
        <dbReference type="Proteomes" id="UP001500630"/>
    </source>
</evidence>
<dbReference type="InterPro" id="IPR005000">
    <property type="entry name" value="Aldolase/citrate-lyase_domain"/>
</dbReference>
<keyword evidence="2" id="KW-0479">Metal-binding</keyword>
<comment type="caution">
    <text evidence="5">The sequence shown here is derived from an EMBL/GenBank/DDBJ whole genome shotgun (WGS) entry which is preliminary data.</text>
</comment>
<keyword evidence="3 5" id="KW-0456">Lyase</keyword>
<dbReference type="InterPro" id="IPR050251">
    <property type="entry name" value="HpcH-HpaI_aldolase"/>
</dbReference>
<protein>
    <submittedName>
        <fullName evidence="5">Aldolase/citrate lyase family protein</fullName>
    </submittedName>
</protein>
<proteinExistence type="inferred from homology"/>
<dbReference type="EMBL" id="BAABDQ010000064">
    <property type="protein sequence ID" value="GAA3621040.1"/>
    <property type="molecule type" value="Genomic_DNA"/>
</dbReference>
<dbReference type="GO" id="GO:0016829">
    <property type="term" value="F:lyase activity"/>
    <property type="evidence" value="ECO:0007669"/>
    <property type="project" value="UniProtKB-KW"/>
</dbReference>
<dbReference type="Gene3D" id="3.20.20.60">
    <property type="entry name" value="Phosphoenolpyruvate-binding domains"/>
    <property type="match status" value="1"/>
</dbReference>
<organism evidence="5 6">
    <name type="scientific">Nonomuraea rosea</name>
    <dbReference type="NCBI Taxonomy" id="638574"/>
    <lineage>
        <taxon>Bacteria</taxon>
        <taxon>Bacillati</taxon>
        <taxon>Actinomycetota</taxon>
        <taxon>Actinomycetes</taxon>
        <taxon>Streptosporangiales</taxon>
        <taxon>Streptosporangiaceae</taxon>
        <taxon>Nonomuraea</taxon>
    </lineage>
</organism>
<dbReference type="Pfam" id="PF03328">
    <property type="entry name" value="HpcH_HpaI"/>
    <property type="match status" value="1"/>
</dbReference>
<dbReference type="PANTHER" id="PTHR30502:SF0">
    <property type="entry name" value="PHOSPHOENOLPYRUVATE CARBOXYLASE FAMILY PROTEIN"/>
    <property type="match status" value="1"/>
</dbReference>
<feature type="domain" description="HpcH/HpaI aldolase/citrate lyase" evidence="4">
    <location>
        <begin position="18"/>
        <end position="240"/>
    </location>
</feature>
<evidence type="ECO:0000256" key="3">
    <source>
        <dbReference type="ARBA" id="ARBA00023239"/>
    </source>
</evidence>
<gene>
    <name evidence="5" type="ORF">GCM10022419_128340</name>
</gene>
<evidence type="ECO:0000313" key="5">
    <source>
        <dbReference type="EMBL" id="GAA3621040.1"/>
    </source>
</evidence>
<sequence>MTAAELARKIRDREQCLGYWVVLDAPVATERLARLGYDYVALDGQHGLIGTAGLLSNLMAVDAGGRSAGLVRVESSDPAVIGRALDFGAAGVIVPLVDSAQDAARAVSAARYPGKGRRSYGPMRSMLRIGPTPAEADESVLVLAMIETPEGLADIEAICATPGLDGVYVGPSDLCLAVGGRFPNDPEVADVFEAALEKIRTTARDAGIAAGIHNPTGEQAARRLAEGYTFATVASDLVHLEQAAAAHLKAARGGA</sequence>
<evidence type="ECO:0000256" key="2">
    <source>
        <dbReference type="ARBA" id="ARBA00022723"/>
    </source>
</evidence>
<evidence type="ECO:0000256" key="1">
    <source>
        <dbReference type="ARBA" id="ARBA00005568"/>
    </source>
</evidence>
<accession>A0ABP6ZYV7</accession>
<name>A0ABP6ZYV7_9ACTN</name>
<dbReference type="InterPro" id="IPR040442">
    <property type="entry name" value="Pyrv_kinase-like_dom_sf"/>
</dbReference>
<comment type="similarity">
    <text evidence="1">Belongs to the HpcH/HpaI aldolase family.</text>
</comment>
<keyword evidence="6" id="KW-1185">Reference proteome</keyword>
<dbReference type="RefSeq" id="WP_345579138.1">
    <property type="nucleotide sequence ID" value="NZ_BAABDQ010000064.1"/>
</dbReference>
<dbReference type="InterPro" id="IPR015813">
    <property type="entry name" value="Pyrv/PenolPyrv_kinase-like_dom"/>
</dbReference>
<evidence type="ECO:0000259" key="4">
    <source>
        <dbReference type="Pfam" id="PF03328"/>
    </source>
</evidence>